<protein>
    <submittedName>
        <fullName evidence="3">MerR family transcriptional regulator</fullName>
    </submittedName>
</protein>
<dbReference type="CDD" id="cd02440">
    <property type="entry name" value="AdoMet_MTases"/>
    <property type="match status" value="1"/>
</dbReference>
<dbReference type="Gene3D" id="3.40.50.150">
    <property type="entry name" value="Vaccinia Virus protein VP39"/>
    <property type="match status" value="1"/>
</dbReference>
<evidence type="ECO:0000259" key="2">
    <source>
        <dbReference type="PROSITE" id="PS50937"/>
    </source>
</evidence>
<dbReference type="EMBL" id="JAUEOZ010000001">
    <property type="protein sequence ID" value="MDN2481264.1"/>
    <property type="molecule type" value="Genomic_DNA"/>
</dbReference>
<dbReference type="RefSeq" id="WP_289961398.1">
    <property type="nucleotide sequence ID" value="NZ_JAUEOZ010000001.1"/>
</dbReference>
<dbReference type="InterPro" id="IPR000551">
    <property type="entry name" value="MerR-type_HTH_dom"/>
</dbReference>
<dbReference type="InterPro" id="IPR029063">
    <property type="entry name" value="SAM-dependent_MTases_sf"/>
</dbReference>
<dbReference type="SMART" id="SM00422">
    <property type="entry name" value="HTH_MERR"/>
    <property type="match status" value="1"/>
</dbReference>
<dbReference type="Proteomes" id="UP001169719">
    <property type="component" value="Unassembled WGS sequence"/>
</dbReference>
<evidence type="ECO:0000313" key="4">
    <source>
        <dbReference type="Proteomes" id="UP001169719"/>
    </source>
</evidence>
<dbReference type="PANTHER" id="PTHR30204">
    <property type="entry name" value="REDOX-CYCLING DRUG-SENSING TRANSCRIPTIONAL ACTIVATOR SOXR"/>
    <property type="match status" value="1"/>
</dbReference>
<keyword evidence="1" id="KW-0238">DNA-binding</keyword>
<gene>
    <name evidence="3" type="ORF">QWJ08_07635</name>
</gene>
<accession>A0ABT7Y0F5</accession>
<name>A0ABT7Y0F5_9VIBR</name>
<dbReference type="PROSITE" id="PS50937">
    <property type="entry name" value="HTH_MERR_2"/>
    <property type="match status" value="1"/>
</dbReference>
<evidence type="ECO:0000313" key="3">
    <source>
        <dbReference type="EMBL" id="MDN2481264.1"/>
    </source>
</evidence>
<dbReference type="PANTHER" id="PTHR30204:SF97">
    <property type="entry name" value="MERR FAMILY REGULATORY PROTEIN"/>
    <property type="match status" value="1"/>
</dbReference>
<sequence length="391" mass="44465">MYLISELAKRVNVSRTTLLYYEKMGLIQGKRLDNGYRRYSEDDVQRLLLLQQLHTGGLTLKECQACLDGTLGRDTLQARLDTLAQEIEQKRQAHTLISGLLGQHSQKQLHESMSKVAPDAHMDWLLQQGFNEKDALRVKWLSKDMNTHDEYMNDFMTVFEDLERWGPGSDSETLKALNLIPNTGKKILEIGSGKGLTTVTLADNTNAHITAVDNEPVAIDKLTNKLVTTQIQDRISPVCASMTSLPFAANSFDLLWAEGCVYIMGFEAALAAWKPFIKSGGYLVVSDLVWLTDNPQAPFTKFWKSEYPSMQSLETRLAQAQEQGYQVLEHFTIAQESWRNYWQPVEEKVNALTPTMPDSQALKDIQHEIEIYKQHQGDQFGYEFFILQPLP</sequence>
<dbReference type="SUPFAM" id="SSF46955">
    <property type="entry name" value="Putative DNA-binding domain"/>
    <property type="match status" value="1"/>
</dbReference>
<reference evidence="3" key="1">
    <citation type="submission" date="2024-05" db="EMBL/GenBank/DDBJ databases">
        <title>Genome Sequences of Four Agar- Degrading Marine Bacteria.</title>
        <authorList>
            <person name="Phillips E.K."/>
            <person name="Shaffer J.C."/>
            <person name="Henson M.W."/>
            <person name="Temperton B."/>
            <person name="Thrash C.J."/>
            <person name="Martin M.O."/>
        </authorList>
    </citation>
    <scope>NUCLEOTIDE SEQUENCE</scope>
    <source>
        <strain evidence="3">EKP203</strain>
    </source>
</reference>
<comment type="caution">
    <text evidence="3">The sequence shown here is derived from an EMBL/GenBank/DDBJ whole genome shotgun (WGS) entry which is preliminary data.</text>
</comment>
<proteinExistence type="predicted"/>
<feature type="domain" description="HTH merR-type" evidence="2">
    <location>
        <begin position="1"/>
        <end position="69"/>
    </location>
</feature>
<dbReference type="InterPro" id="IPR047057">
    <property type="entry name" value="MerR_fam"/>
</dbReference>
<organism evidence="3 4">
    <name type="scientific">Vibrio agarivorans</name>
    <dbReference type="NCBI Taxonomy" id="153622"/>
    <lineage>
        <taxon>Bacteria</taxon>
        <taxon>Pseudomonadati</taxon>
        <taxon>Pseudomonadota</taxon>
        <taxon>Gammaproteobacteria</taxon>
        <taxon>Vibrionales</taxon>
        <taxon>Vibrionaceae</taxon>
        <taxon>Vibrio</taxon>
    </lineage>
</organism>
<dbReference type="Gene3D" id="1.10.1660.10">
    <property type="match status" value="1"/>
</dbReference>
<dbReference type="Pfam" id="PF13411">
    <property type="entry name" value="MerR_1"/>
    <property type="match status" value="1"/>
</dbReference>
<keyword evidence="4" id="KW-1185">Reference proteome</keyword>
<evidence type="ECO:0000256" key="1">
    <source>
        <dbReference type="ARBA" id="ARBA00023125"/>
    </source>
</evidence>
<dbReference type="Pfam" id="PF13649">
    <property type="entry name" value="Methyltransf_25"/>
    <property type="match status" value="1"/>
</dbReference>
<dbReference type="PRINTS" id="PR00040">
    <property type="entry name" value="HTHMERR"/>
</dbReference>
<dbReference type="InterPro" id="IPR041698">
    <property type="entry name" value="Methyltransf_25"/>
</dbReference>
<dbReference type="SUPFAM" id="SSF53335">
    <property type="entry name" value="S-adenosyl-L-methionine-dependent methyltransferases"/>
    <property type="match status" value="1"/>
</dbReference>
<dbReference type="InterPro" id="IPR009061">
    <property type="entry name" value="DNA-bd_dom_put_sf"/>
</dbReference>